<proteinExistence type="predicted"/>
<organism evidence="5 6">
    <name type="scientific">Candidatus Lachnoclostridium stercoripullorum</name>
    <dbReference type="NCBI Taxonomy" id="2838635"/>
    <lineage>
        <taxon>Bacteria</taxon>
        <taxon>Bacillati</taxon>
        <taxon>Bacillota</taxon>
        <taxon>Clostridia</taxon>
        <taxon>Lachnospirales</taxon>
        <taxon>Lachnospiraceae</taxon>
    </lineage>
</organism>
<evidence type="ECO:0000256" key="1">
    <source>
        <dbReference type="ARBA" id="ARBA00001946"/>
    </source>
</evidence>
<evidence type="ECO:0000256" key="2">
    <source>
        <dbReference type="ARBA" id="ARBA00022723"/>
    </source>
</evidence>
<dbReference type="InterPro" id="IPR013341">
    <property type="entry name" value="Mandelate_racemase_N_dom"/>
</dbReference>
<dbReference type="EMBL" id="DXEU01000159">
    <property type="protein sequence ID" value="HIX52908.1"/>
    <property type="molecule type" value="Genomic_DNA"/>
</dbReference>
<dbReference type="Proteomes" id="UP000886780">
    <property type="component" value="Unassembled WGS sequence"/>
</dbReference>
<protein>
    <submittedName>
        <fullName evidence="5">Mandelate racemase/muconate lactonizing enzyme family protein</fullName>
    </submittedName>
</protein>
<keyword evidence="2" id="KW-0479">Metal-binding</keyword>
<dbReference type="SFLD" id="SFLDS00001">
    <property type="entry name" value="Enolase"/>
    <property type="match status" value="1"/>
</dbReference>
<dbReference type="GO" id="GO:0016052">
    <property type="term" value="P:carbohydrate catabolic process"/>
    <property type="evidence" value="ECO:0007669"/>
    <property type="project" value="TreeGrafter"/>
</dbReference>
<evidence type="ECO:0000313" key="5">
    <source>
        <dbReference type="EMBL" id="HIX52908.1"/>
    </source>
</evidence>
<reference evidence="5" key="1">
    <citation type="journal article" date="2021" name="PeerJ">
        <title>Extensive microbial diversity within the chicken gut microbiome revealed by metagenomics and culture.</title>
        <authorList>
            <person name="Gilroy R."/>
            <person name="Ravi A."/>
            <person name="Getino M."/>
            <person name="Pursley I."/>
            <person name="Horton D.L."/>
            <person name="Alikhan N.F."/>
            <person name="Baker D."/>
            <person name="Gharbi K."/>
            <person name="Hall N."/>
            <person name="Watson M."/>
            <person name="Adriaenssens E.M."/>
            <person name="Foster-Nyarko E."/>
            <person name="Jarju S."/>
            <person name="Secka A."/>
            <person name="Antonio M."/>
            <person name="Oren A."/>
            <person name="Chaudhuri R.R."/>
            <person name="La Ragione R."/>
            <person name="Hildebrand F."/>
            <person name="Pallen M.J."/>
        </authorList>
    </citation>
    <scope>NUCLEOTIDE SEQUENCE</scope>
    <source>
        <strain evidence="5">ChiGjej4B4-12881</strain>
    </source>
</reference>
<dbReference type="Pfam" id="PF02746">
    <property type="entry name" value="MR_MLE_N"/>
    <property type="match status" value="1"/>
</dbReference>
<reference evidence="5" key="2">
    <citation type="submission" date="2021-04" db="EMBL/GenBank/DDBJ databases">
        <authorList>
            <person name="Gilroy R."/>
        </authorList>
    </citation>
    <scope>NUCLEOTIDE SEQUENCE</scope>
    <source>
        <strain evidence="5">ChiGjej4B4-12881</strain>
    </source>
</reference>
<dbReference type="PROSITE" id="PS00908">
    <property type="entry name" value="MR_MLE_1"/>
    <property type="match status" value="1"/>
</dbReference>
<dbReference type="InterPro" id="IPR029017">
    <property type="entry name" value="Enolase-like_N"/>
</dbReference>
<evidence type="ECO:0000259" key="4">
    <source>
        <dbReference type="SMART" id="SM00922"/>
    </source>
</evidence>
<comment type="cofactor">
    <cofactor evidence="1">
        <name>Mg(2+)</name>
        <dbReference type="ChEBI" id="CHEBI:18420"/>
    </cofactor>
</comment>
<evidence type="ECO:0000256" key="3">
    <source>
        <dbReference type="ARBA" id="ARBA00022842"/>
    </source>
</evidence>
<dbReference type="PANTHER" id="PTHR13794:SF58">
    <property type="entry name" value="MITOCHONDRIAL ENOLASE SUPERFAMILY MEMBER 1"/>
    <property type="match status" value="1"/>
</dbReference>
<dbReference type="PANTHER" id="PTHR13794">
    <property type="entry name" value="ENOLASE SUPERFAMILY, MANDELATE RACEMASE"/>
    <property type="match status" value="1"/>
</dbReference>
<dbReference type="GO" id="GO:0016836">
    <property type="term" value="F:hydro-lyase activity"/>
    <property type="evidence" value="ECO:0007669"/>
    <property type="project" value="TreeGrafter"/>
</dbReference>
<dbReference type="InterPro" id="IPR046945">
    <property type="entry name" value="RHMD-like"/>
</dbReference>
<dbReference type="SMART" id="SM00922">
    <property type="entry name" value="MR_MLE"/>
    <property type="match status" value="1"/>
</dbReference>
<dbReference type="GO" id="GO:0009063">
    <property type="term" value="P:amino acid catabolic process"/>
    <property type="evidence" value="ECO:0007669"/>
    <property type="project" value="InterPro"/>
</dbReference>
<dbReference type="AlphaFoldDB" id="A0A9D1W5L8"/>
<comment type="caution">
    <text evidence="5">The sequence shown here is derived from an EMBL/GenBank/DDBJ whole genome shotgun (WGS) entry which is preliminary data.</text>
</comment>
<dbReference type="InterPro" id="IPR013342">
    <property type="entry name" value="Mandelate_racemase_C"/>
</dbReference>
<keyword evidence="3" id="KW-0460">Magnesium</keyword>
<dbReference type="Gene3D" id="3.20.20.120">
    <property type="entry name" value="Enolase-like C-terminal domain"/>
    <property type="match status" value="1"/>
</dbReference>
<dbReference type="Pfam" id="PF13378">
    <property type="entry name" value="MR_MLE_C"/>
    <property type="match status" value="1"/>
</dbReference>
<name>A0A9D1W5L8_9FIRM</name>
<dbReference type="Gene3D" id="3.30.390.10">
    <property type="entry name" value="Enolase-like, N-terminal domain"/>
    <property type="match status" value="1"/>
</dbReference>
<dbReference type="SUPFAM" id="SSF51604">
    <property type="entry name" value="Enolase C-terminal domain-like"/>
    <property type="match status" value="1"/>
</dbReference>
<dbReference type="CDD" id="cd03316">
    <property type="entry name" value="MR_like"/>
    <property type="match status" value="1"/>
</dbReference>
<dbReference type="InterPro" id="IPR036849">
    <property type="entry name" value="Enolase-like_C_sf"/>
</dbReference>
<dbReference type="SUPFAM" id="SSF54826">
    <property type="entry name" value="Enolase N-terminal domain-like"/>
    <property type="match status" value="1"/>
</dbReference>
<evidence type="ECO:0000313" key="6">
    <source>
        <dbReference type="Proteomes" id="UP000886780"/>
    </source>
</evidence>
<sequence>MKITDIQTIQLTYPYTSYIADGCSPCFGRGALLVQVETDEGISGLGECATFGASMSAMADVVERQLKGLLLGKNPLDIEYLWETMVWSNFANGRRGIVMGAISGIDIALWDILGKAANLPLYRLLGANRDRVRGYASGGFYGPEKSVDDLKREMEGYVKRGYSAFKMKIGRRLNSTQTPHRYVRKGDFLYSFEQDMERVRAVRETIGDEGILMLDMNGTWEKDEVLAAEPYFDEYKIYWIEEPIRSDDVDGYREIASALKHTRVAGCEEEQGLTRYRELVEKGALDVVQANLGWSGGFTECRRIAALAQAHHRLFTPHTFFSAVLTAANVHFAASLPNVPFIESEENANPLRTELLREPLQCDGEMNYLVPQKPGLGIELNMDVVNQYRVR</sequence>
<dbReference type="InterPro" id="IPR018110">
    <property type="entry name" value="Mandel_Rmase/mucon_lact_enz_CS"/>
</dbReference>
<accession>A0A9D1W5L8</accession>
<dbReference type="InterPro" id="IPR029065">
    <property type="entry name" value="Enolase_C-like"/>
</dbReference>
<feature type="domain" description="Mandelate racemase/muconate lactonizing enzyme C-terminal" evidence="4">
    <location>
        <begin position="147"/>
        <end position="262"/>
    </location>
</feature>
<dbReference type="GO" id="GO:0000287">
    <property type="term" value="F:magnesium ion binding"/>
    <property type="evidence" value="ECO:0007669"/>
    <property type="project" value="TreeGrafter"/>
</dbReference>
<gene>
    <name evidence="5" type="ORF">IAA28_08910</name>
</gene>